<name>A0ABW9MS51_9XANT</name>
<dbReference type="Proteomes" id="UP001637990">
    <property type="component" value="Unassembled WGS sequence"/>
</dbReference>
<keyword evidence="3" id="KW-1185">Reference proteome</keyword>
<dbReference type="RefSeq" id="WP_244183558.1">
    <property type="nucleotide sequence ID" value="NZ_JBJGBS010000151.1"/>
</dbReference>
<sequence>MRRPFVLDPNRPMSKQMQATSPTEDRFTPATRLYALLAREARTGVIFRRGPSKQVQLIAWDLRTDTFAHGQWFKGRIYERRCDLSPSGRLLVYFAAKHKGDFGTWTALSRPPFFTALALWPKGDTWGGGGLFESERTLLLNHRPQDGREPFPLPTGFVVPHEMTVQPFGQWSGGGEDAPIDDALRRRDGWRERDAGEGESGGLRSGVLYRFVRPRVWEKKSEGGYVLQSLLQAVGRRNDAWYALDHRVLDGQGNVLAALPGTDWADWDGGDLVFARAGCLYRLCKSAIARYPQDGEQGVRLLHDFNSARFAPLAPTPAARRY</sequence>
<gene>
    <name evidence="2" type="ORF">ACI6Q5_19565</name>
</gene>
<organism evidence="2 3">
    <name type="scientific">Xanthomonas codiaei</name>
    <dbReference type="NCBI Taxonomy" id="56463"/>
    <lineage>
        <taxon>Bacteria</taxon>
        <taxon>Pseudomonadati</taxon>
        <taxon>Pseudomonadota</taxon>
        <taxon>Gammaproteobacteria</taxon>
        <taxon>Lysobacterales</taxon>
        <taxon>Lysobacteraceae</taxon>
        <taxon>Xanthomonas</taxon>
    </lineage>
</organism>
<protein>
    <submittedName>
        <fullName evidence="2">Uncharacterized protein</fullName>
    </submittedName>
</protein>
<feature type="compositionally biased region" description="Polar residues" evidence="1">
    <location>
        <begin position="13"/>
        <end position="22"/>
    </location>
</feature>
<evidence type="ECO:0000256" key="1">
    <source>
        <dbReference type="SAM" id="MobiDB-lite"/>
    </source>
</evidence>
<evidence type="ECO:0000313" key="3">
    <source>
        <dbReference type="Proteomes" id="UP001637990"/>
    </source>
</evidence>
<reference evidence="2 3" key="1">
    <citation type="submission" date="2024-11" db="EMBL/GenBank/DDBJ databases">
        <title>Genome sequencing of Xanthomonas codiaei.</title>
        <authorList>
            <person name="Studholme D.J."/>
        </authorList>
    </citation>
    <scope>NUCLEOTIDE SEQUENCE [LARGE SCALE GENOMIC DNA]</scope>
    <source>
        <strain evidence="2 3">NCPPB 4350</strain>
    </source>
</reference>
<feature type="region of interest" description="Disordered" evidence="1">
    <location>
        <begin position="1"/>
        <end position="22"/>
    </location>
</feature>
<accession>A0ABW9MS51</accession>
<comment type="caution">
    <text evidence="2">The sequence shown here is derived from an EMBL/GenBank/DDBJ whole genome shotgun (WGS) entry which is preliminary data.</text>
</comment>
<evidence type="ECO:0000313" key="2">
    <source>
        <dbReference type="EMBL" id="MFO3707113.1"/>
    </source>
</evidence>
<proteinExistence type="predicted"/>
<dbReference type="EMBL" id="JBJGBS010000151">
    <property type="protein sequence ID" value="MFO3707113.1"/>
    <property type="molecule type" value="Genomic_DNA"/>
</dbReference>